<feature type="region of interest" description="Disordered" evidence="1">
    <location>
        <begin position="130"/>
        <end position="223"/>
    </location>
</feature>
<feature type="compositionally biased region" description="Polar residues" evidence="1">
    <location>
        <begin position="498"/>
        <end position="508"/>
    </location>
</feature>
<feature type="compositionally biased region" description="Low complexity" evidence="1">
    <location>
        <begin position="320"/>
        <end position="331"/>
    </location>
</feature>
<dbReference type="EMBL" id="HACG01043791">
    <property type="protein sequence ID" value="CEK90656.1"/>
    <property type="molecule type" value="Transcribed_RNA"/>
</dbReference>
<dbReference type="GO" id="GO:0051010">
    <property type="term" value="F:microtubule plus-end binding"/>
    <property type="evidence" value="ECO:0007669"/>
    <property type="project" value="TreeGrafter"/>
</dbReference>
<feature type="compositionally biased region" description="Low complexity" evidence="1">
    <location>
        <begin position="139"/>
        <end position="174"/>
    </location>
</feature>
<dbReference type="GO" id="GO:0035371">
    <property type="term" value="C:microtubule plus-end"/>
    <property type="evidence" value="ECO:0007669"/>
    <property type="project" value="TreeGrafter"/>
</dbReference>
<dbReference type="AlphaFoldDB" id="A0A0B7BEA5"/>
<feature type="region of interest" description="Disordered" evidence="1">
    <location>
        <begin position="489"/>
        <end position="508"/>
    </location>
</feature>
<feature type="region of interest" description="Disordered" evidence="1">
    <location>
        <begin position="294"/>
        <end position="331"/>
    </location>
</feature>
<feature type="compositionally biased region" description="Gly residues" evidence="1">
    <location>
        <begin position="210"/>
        <end position="223"/>
    </location>
</feature>
<dbReference type="GO" id="GO:0031122">
    <property type="term" value="P:cytoplasmic microtubule organization"/>
    <property type="evidence" value="ECO:0007669"/>
    <property type="project" value="TreeGrafter"/>
</dbReference>
<gene>
    <name evidence="3" type="primary">ORF177871</name>
</gene>
<dbReference type="PANTHER" id="PTHR18916:SF82">
    <property type="entry name" value="CAP-GLY DOMAIN-CONTAINING PROTEIN"/>
    <property type="match status" value="1"/>
</dbReference>
<dbReference type="Gene3D" id="2.30.30.190">
    <property type="entry name" value="CAP Gly-rich-like domain"/>
    <property type="match status" value="2"/>
</dbReference>
<organism evidence="3">
    <name type="scientific">Arion vulgaris</name>
    <dbReference type="NCBI Taxonomy" id="1028688"/>
    <lineage>
        <taxon>Eukaryota</taxon>
        <taxon>Metazoa</taxon>
        <taxon>Spiralia</taxon>
        <taxon>Lophotrochozoa</taxon>
        <taxon>Mollusca</taxon>
        <taxon>Gastropoda</taxon>
        <taxon>Heterobranchia</taxon>
        <taxon>Euthyneura</taxon>
        <taxon>Panpulmonata</taxon>
        <taxon>Eupulmonata</taxon>
        <taxon>Stylommatophora</taxon>
        <taxon>Helicina</taxon>
        <taxon>Arionoidea</taxon>
        <taxon>Arionidae</taxon>
        <taxon>Arion</taxon>
    </lineage>
</organism>
<dbReference type="PROSITE" id="PS50245">
    <property type="entry name" value="CAP_GLY_2"/>
    <property type="match status" value="2"/>
</dbReference>
<feature type="compositionally biased region" description="Low complexity" evidence="1">
    <location>
        <begin position="186"/>
        <end position="209"/>
    </location>
</feature>
<feature type="region of interest" description="Disordered" evidence="1">
    <location>
        <begin position="1"/>
        <end position="62"/>
    </location>
</feature>
<accession>A0A0B7BEA5</accession>
<reference evidence="3" key="1">
    <citation type="submission" date="2014-12" db="EMBL/GenBank/DDBJ databases">
        <title>Insight into the proteome of Arion vulgaris.</title>
        <authorList>
            <person name="Aradska J."/>
            <person name="Bulat T."/>
            <person name="Smidak R."/>
            <person name="Sarate P."/>
            <person name="Gangsoo J."/>
            <person name="Sialana F."/>
            <person name="Bilban M."/>
            <person name="Lubec G."/>
        </authorList>
    </citation>
    <scope>NUCLEOTIDE SEQUENCE</scope>
    <source>
        <tissue evidence="3">Skin</tissue>
    </source>
</reference>
<protein>
    <recommendedName>
        <fullName evidence="2">CAP-Gly domain-containing protein</fullName>
    </recommendedName>
</protein>
<dbReference type="GO" id="GO:0005634">
    <property type="term" value="C:nucleus"/>
    <property type="evidence" value="ECO:0007669"/>
    <property type="project" value="TreeGrafter"/>
</dbReference>
<dbReference type="PROSITE" id="PS00845">
    <property type="entry name" value="CAP_GLY_1"/>
    <property type="match status" value="2"/>
</dbReference>
<evidence type="ECO:0000313" key="3">
    <source>
        <dbReference type="EMBL" id="CEK90656.1"/>
    </source>
</evidence>
<feature type="compositionally biased region" description="Polar residues" evidence="1">
    <location>
        <begin position="27"/>
        <end position="50"/>
    </location>
</feature>
<feature type="domain" description="CAP-Gly" evidence="2">
    <location>
        <begin position="243"/>
        <end position="285"/>
    </location>
</feature>
<evidence type="ECO:0000256" key="1">
    <source>
        <dbReference type="SAM" id="MobiDB-lite"/>
    </source>
</evidence>
<dbReference type="InterPro" id="IPR036859">
    <property type="entry name" value="CAP-Gly_dom_sf"/>
</dbReference>
<evidence type="ECO:0000259" key="2">
    <source>
        <dbReference type="PROSITE" id="PS50245"/>
    </source>
</evidence>
<dbReference type="Pfam" id="PF01302">
    <property type="entry name" value="CAP_GLY"/>
    <property type="match status" value="2"/>
</dbReference>
<sequence>MSLPRPSGIKQPSRIGRPSALPAARPQTPSGGNSSNHLPQNSSSALSTKAASPEPLEDGISTDDFMIGDRIWVSGNKPGIIAFIGDTQFAPGEWAGIVLDEAIGKNDGSVMGVRYFQCEPKRGVFSRLSKISHTPQSPSRPSSQGNDSNSSESKFSNSDSRPTSTNGTTTPAATVQSRPSSRLGMSGSKTLSTSSSSLHKASSAGTTPTGTGGSLVAGKPGGVKVGDRVLVSGSKQGILRFIGDTDFAKGVWAGVELEEPLGKNDGAVAGKRYFDCKPMHGLFAPVHKISQIEVGGLTPSPHNRPVMSTSLRSSRERSGSQDSVSSLSSTASSVSRSRVRLGVTSLANQKALKEKEEHIEQLLRERDLERSEVARAAAHVDEAESELSFIKTEQSRLRLDADEQIRKYQVLIADLENEKQELLAFLEEEKRRVEDLQFQLEEETLKDDTESKSTVANDLQVLELERQIKKEKERSDNLEMELGHLKKKLEDQHKTTEQAKTQQSSYQDQIEELTHKLAQAETKIKAFETTRLEDSAKSGQINIALSEKQNRVKEVEDQLALQRREMSSMSQQLTDMKEELMTSNDKRKKQDDYIKELTDKLNHTENQYKDMMDEIRNANSNTADLQRQLAASKTKAEELAADRAILKTRGSTKRLVELFSKPS</sequence>
<name>A0A0B7BEA5_9EUPU</name>
<dbReference type="GO" id="GO:0005938">
    <property type="term" value="C:cell cortex"/>
    <property type="evidence" value="ECO:0007669"/>
    <property type="project" value="TreeGrafter"/>
</dbReference>
<proteinExistence type="predicted"/>
<feature type="domain" description="CAP-Gly" evidence="2">
    <location>
        <begin position="85"/>
        <end position="127"/>
    </location>
</feature>
<dbReference type="SUPFAM" id="SSF74924">
    <property type="entry name" value="Cap-Gly domain"/>
    <property type="match status" value="2"/>
</dbReference>
<dbReference type="SMART" id="SM01052">
    <property type="entry name" value="CAP_GLY"/>
    <property type="match status" value="2"/>
</dbReference>
<dbReference type="InterPro" id="IPR000938">
    <property type="entry name" value="CAP-Gly_domain"/>
</dbReference>
<dbReference type="PANTHER" id="PTHR18916">
    <property type="entry name" value="DYNACTIN 1-RELATED MICROTUBULE-BINDING"/>
    <property type="match status" value="1"/>
</dbReference>